<dbReference type="InterPro" id="IPR004365">
    <property type="entry name" value="NA-bd_OB_tRNA"/>
</dbReference>
<dbReference type="InterPro" id="IPR047089">
    <property type="entry name" value="Asp-tRNA-ligase_1_N"/>
</dbReference>
<protein>
    <recommendedName>
        <fullName evidence="7">Aspartate--tRNA(Asp/Asn) ligase</fullName>
        <ecNumber evidence="7">6.1.1.23</ecNumber>
    </recommendedName>
    <alternativeName>
        <fullName evidence="7">Aspartyl-tRNA synthetase</fullName>
        <shortName evidence="7">AspRS</shortName>
    </alternativeName>
    <alternativeName>
        <fullName evidence="7">Non-discriminating aspartyl-tRNA synthetase</fullName>
        <shortName evidence="7">ND-AspRS</shortName>
    </alternativeName>
</protein>
<sequence length="465" mass="53803">MKRVLTKFLSGLVGEKVTVLGWINSKRNHGKIIFLDIRDRFGIVQIVILPGNDDYEKAEKISIESVVSVTGVVVKRPDNLINPNIISGKVEIQSEKFEVISPCDKLPFELDDTSEVSEETRLKYRYLDLRSKRMKKNIVNRHKSNQFIRNYLSKKGYLEVETPFLTKSTPEGARDFLVPSRNQAGMFYALPQSPQQYKQLLQIAGIEKYFQIVRNFRDEDQRGDRQPEFTQVDIEASFIDEKDIIKLTENLILELIKAIYPEKKLTLTPIPRLTYKEAIEIYQTDRPDLRKDKNNKNELAICWIVDFPMFEKKDDGSYGPSHHPFTALKKEFINDFEKQDPEKVIAQQYDLVINGNEIAGGSIRTHDVAVLKRVFEFLEHTQADIEEKFGHFLKAFMFGVPPHGGIAIGYDRLLMVLNNENNIREVIPFPKTGDGKDPLMDSPCRVEKKQLDELHITTQDRKRKK</sequence>
<keyword evidence="2 7" id="KW-0436">Ligase</keyword>
<dbReference type="Pfam" id="PF00152">
    <property type="entry name" value="tRNA-synt_2"/>
    <property type="match status" value="1"/>
</dbReference>
<dbReference type="InterPro" id="IPR004364">
    <property type="entry name" value="Aa-tRNA-synt_II"/>
</dbReference>
<dbReference type="AlphaFoldDB" id="A0A2M7W3M6"/>
<dbReference type="Gene3D" id="3.30.930.10">
    <property type="entry name" value="Bira Bifunctional Protein, Domain 2"/>
    <property type="match status" value="2"/>
</dbReference>
<comment type="caution">
    <text evidence="7">Lacks conserved residue(s) required for the propagation of feature annotation.</text>
</comment>
<keyword evidence="6 7" id="KW-0030">Aminoacyl-tRNA synthetase</keyword>
<feature type="binding site" evidence="7">
    <location>
        <begin position="409"/>
        <end position="412"/>
    </location>
    <ligand>
        <name>ATP</name>
        <dbReference type="ChEBI" id="CHEBI:30616"/>
    </ligand>
</feature>
<dbReference type="PRINTS" id="PR01042">
    <property type="entry name" value="TRNASYNTHASP"/>
</dbReference>
<dbReference type="GO" id="GO:0004815">
    <property type="term" value="F:aspartate-tRNA ligase activity"/>
    <property type="evidence" value="ECO:0007669"/>
    <property type="project" value="UniProtKB-UniRule"/>
</dbReference>
<evidence type="ECO:0000256" key="6">
    <source>
        <dbReference type="ARBA" id="ARBA00023146"/>
    </source>
</evidence>
<dbReference type="InterPro" id="IPR045864">
    <property type="entry name" value="aa-tRNA-synth_II/BPL/LPL"/>
</dbReference>
<dbReference type="GO" id="GO:0005524">
    <property type="term" value="F:ATP binding"/>
    <property type="evidence" value="ECO:0007669"/>
    <property type="project" value="UniProtKB-UniRule"/>
</dbReference>
<dbReference type="EC" id="6.1.1.23" evidence="7"/>
<feature type="binding site" evidence="7">
    <location>
        <position position="364"/>
    </location>
    <ligand>
        <name>L-aspartate</name>
        <dbReference type="ChEBI" id="CHEBI:29991"/>
    </ligand>
</feature>
<evidence type="ECO:0000259" key="8">
    <source>
        <dbReference type="PROSITE" id="PS50862"/>
    </source>
</evidence>
<dbReference type="InterPro" id="IPR004524">
    <property type="entry name" value="Asp-tRNA-ligase_1"/>
</dbReference>
<feature type="binding site" evidence="7">
    <location>
        <position position="226"/>
    </location>
    <ligand>
        <name>ATP</name>
        <dbReference type="ChEBI" id="CHEBI:30616"/>
    </ligand>
</feature>
<dbReference type="PROSITE" id="PS50862">
    <property type="entry name" value="AA_TRNA_LIGASE_II"/>
    <property type="match status" value="1"/>
</dbReference>
<reference evidence="10" key="1">
    <citation type="submission" date="2017-09" db="EMBL/GenBank/DDBJ databases">
        <title>Depth-based differentiation of microbial function through sediment-hosted aquifers and enrichment of novel symbionts in the deep terrestrial subsurface.</title>
        <authorList>
            <person name="Probst A.J."/>
            <person name="Ladd B."/>
            <person name="Jarett J.K."/>
            <person name="Geller-Mcgrath D.E."/>
            <person name="Sieber C.M.K."/>
            <person name="Emerson J.B."/>
            <person name="Anantharaman K."/>
            <person name="Thomas B.C."/>
            <person name="Malmstrom R."/>
            <person name="Stieglmeier M."/>
            <person name="Klingl A."/>
            <person name="Woyke T."/>
            <person name="Ryan C.M."/>
            <person name="Banfield J.F."/>
        </authorList>
    </citation>
    <scope>NUCLEOTIDE SEQUENCE [LARGE SCALE GENOMIC DNA]</scope>
</reference>
<comment type="subunit">
    <text evidence="7">Homodimer.</text>
</comment>
<dbReference type="HAMAP" id="MF_00044">
    <property type="entry name" value="Asp_tRNA_synth_type1"/>
    <property type="match status" value="1"/>
</dbReference>
<feature type="binding site" evidence="7">
    <location>
        <position position="171"/>
    </location>
    <ligand>
        <name>L-aspartate</name>
        <dbReference type="ChEBI" id="CHEBI:29991"/>
    </ligand>
</feature>
<dbReference type="InterPro" id="IPR012340">
    <property type="entry name" value="NA-bd_OB-fold"/>
</dbReference>
<dbReference type="GO" id="GO:0005737">
    <property type="term" value="C:cytoplasm"/>
    <property type="evidence" value="ECO:0007669"/>
    <property type="project" value="UniProtKB-SubCell"/>
</dbReference>
<comment type="catalytic activity">
    <reaction evidence="7">
        <text>tRNA(Asx) + L-aspartate + ATP = L-aspartyl-tRNA(Asx) + AMP + diphosphate</text>
        <dbReference type="Rhea" id="RHEA:18349"/>
        <dbReference type="Rhea" id="RHEA-COMP:9710"/>
        <dbReference type="Rhea" id="RHEA-COMP:9711"/>
        <dbReference type="ChEBI" id="CHEBI:29991"/>
        <dbReference type="ChEBI" id="CHEBI:30616"/>
        <dbReference type="ChEBI" id="CHEBI:33019"/>
        <dbReference type="ChEBI" id="CHEBI:78442"/>
        <dbReference type="ChEBI" id="CHEBI:78516"/>
        <dbReference type="ChEBI" id="CHEBI:456215"/>
        <dbReference type="EC" id="6.1.1.23"/>
    </reaction>
</comment>
<organism evidence="9 10">
    <name type="scientific">Candidatus Berkelbacteria bacterium CG_4_10_14_0_2_um_filter_35_9_33_12</name>
    <dbReference type="NCBI Taxonomy" id="1974499"/>
    <lineage>
        <taxon>Bacteria</taxon>
        <taxon>Candidatus Berkelbacteria</taxon>
    </lineage>
</organism>
<evidence type="ECO:0000256" key="1">
    <source>
        <dbReference type="ARBA" id="ARBA00006303"/>
    </source>
</evidence>
<dbReference type="CDD" id="cd04317">
    <property type="entry name" value="EcAspRS_like_N"/>
    <property type="match status" value="1"/>
</dbReference>
<dbReference type="GO" id="GO:0003676">
    <property type="term" value="F:nucleic acid binding"/>
    <property type="evidence" value="ECO:0007669"/>
    <property type="project" value="InterPro"/>
</dbReference>
<evidence type="ECO:0000256" key="2">
    <source>
        <dbReference type="ARBA" id="ARBA00022598"/>
    </source>
</evidence>
<feature type="site" description="Important for tRNA non-discrimination" evidence="7">
    <location>
        <position position="29"/>
    </location>
</feature>
<dbReference type="SUPFAM" id="SSF55681">
    <property type="entry name" value="Class II aaRS and biotin synthetases"/>
    <property type="match status" value="1"/>
</dbReference>
<comment type="function">
    <text evidence="7">Aspartyl-tRNA synthetase with relaxed tRNA specificity since it is able to aspartylate not only its cognate tRNA(Asp) but also tRNA(Asn). Reaction proceeds in two steps: L-aspartate is first activated by ATP to form Asp-AMP and then transferred to the acceptor end of tRNA(Asp/Asn).</text>
</comment>
<evidence type="ECO:0000313" key="10">
    <source>
        <dbReference type="Proteomes" id="UP000230137"/>
    </source>
</evidence>
<evidence type="ECO:0000256" key="3">
    <source>
        <dbReference type="ARBA" id="ARBA00022741"/>
    </source>
</evidence>
<dbReference type="CDD" id="cd00777">
    <property type="entry name" value="AspRS_core"/>
    <property type="match status" value="1"/>
</dbReference>
<dbReference type="Gene3D" id="2.40.50.140">
    <property type="entry name" value="Nucleic acid-binding proteins"/>
    <property type="match status" value="1"/>
</dbReference>
<feature type="binding site" evidence="7">
    <location>
        <position position="322"/>
    </location>
    <ligand>
        <name>L-aspartate</name>
        <dbReference type="ChEBI" id="CHEBI:29991"/>
    </ligand>
</feature>
<evidence type="ECO:0000256" key="4">
    <source>
        <dbReference type="ARBA" id="ARBA00022840"/>
    </source>
</evidence>
<feature type="region of interest" description="Aspartate" evidence="7">
    <location>
        <begin position="195"/>
        <end position="198"/>
    </location>
</feature>
<comment type="similarity">
    <text evidence="1 7">Belongs to the class-II aminoacyl-tRNA synthetase family. Type 1 subfamily.</text>
</comment>
<feature type="binding site" evidence="7">
    <location>
        <begin position="217"/>
        <end position="219"/>
    </location>
    <ligand>
        <name>ATP</name>
        <dbReference type="ChEBI" id="CHEBI:30616"/>
    </ligand>
</feature>
<evidence type="ECO:0000256" key="5">
    <source>
        <dbReference type="ARBA" id="ARBA00022917"/>
    </source>
</evidence>
<dbReference type="InterPro" id="IPR002312">
    <property type="entry name" value="Asp/Asn-tRNA-synth_IIb"/>
</dbReference>
<dbReference type="PANTHER" id="PTHR22594">
    <property type="entry name" value="ASPARTYL/LYSYL-TRNA SYNTHETASE"/>
    <property type="match status" value="1"/>
</dbReference>
<evidence type="ECO:0000313" key="9">
    <source>
        <dbReference type="EMBL" id="PJA20120.1"/>
    </source>
</evidence>
<keyword evidence="4 7" id="KW-0067">ATP-binding</keyword>
<dbReference type="InterPro" id="IPR006195">
    <property type="entry name" value="aa-tRNA-synth_II"/>
</dbReference>
<dbReference type="GO" id="GO:0050560">
    <property type="term" value="F:aspartate-tRNA(Asn) ligase activity"/>
    <property type="evidence" value="ECO:0007669"/>
    <property type="project" value="UniProtKB-EC"/>
</dbReference>
<dbReference type="Proteomes" id="UP000230137">
    <property type="component" value="Unassembled WGS sequence"/>
</dbReference>
<dbReference type="PANTHER" id="PTHR22594:SF5">
    <property type="entry name" value="ASPARTATE--TRNA LIGASE, MITOCHONDRIAL"/>
    <property type="match status" value="1"/>
</dbReference>
<accession>A0A2M7W3M6</accession>
<keyword evidence="3 7" id="KW-0547">Nucleotide-binding</keyword>
<keyword evidence="7" id="KW-0963">Cytoplasm</keyword>
<comment type="caution">
    <text evidence="9">The sequence shown here is derived from an EMBL/GenBank/DDBJ whole genome shotgun (WGS) entry which is preliminary data.</text>
</comment>
<feature type="binding site" evidence="7">
    <location>
        <position position="217"/>
    </location>
    <ligand>
        <name>L-aspartate</name>
        <dbReference type="ChEBI" id="CHEBI:29991"/>
    </ligand>
</feature>
<dbReference type="SUPFAM" id="SSF50249">
    <property type="entry name" value="Nucleic acid-binding proteins"/>
    <property type="match status" value="1"/>
</dbReference>
<comment type="subcellular location">
    <subcellularLocation>
        <location evidence="7">Cytoplasm</location>
    </subcellularLocation>
</comment>
<feature type="binding site" evidence="7">
    <location>
        <position position="357"/>
    </location>
    <ligand>
        <name>ATP</name>
        <dbReference type="ChEBI" id="CHEBI:30616"/>
    </ligand>
</feature>
<feature type="domain" description="Aminoacyl-transfer RNA synthetases class-II family profile" evidence="8">
    <location>
        <begin position="146"/>
        <end position="428"/>
    </location>
</feature>
<evidence type="ECO:0000256" key="7">
    <source>
        <dbReference type="HAMAP-Rule" id="MF_00044"/>
    </source>
</evidence>
<dbReference type="EMBL" id="PFQF01000038">
    <property type="protein sequence ID" value="PJA20120.1"/>
    <property type="molecule type" value="Genomic_DNA"/>
</dbReference>
<proteinExistence type="inferred from homology"/>
<name>A0A2M7W3M6_9BACT</name>
<gene>
    <name evidence="7" type="primary">aspS</name>
    <name evidence="9" type="ORF">COX60_02625</name>
</gene>
<dbReference type="Gene3D" id="3.30.1360.30">
    <property type="entry name" value="GAD-like domain"/>
    <property type="match status" value="1"/>
</dbReference>
<dbReference type="InterPro" id="IPR047090">
    <property type="entry name" value="AspRS_core"/>
</dbReference>
<dbReference type="GO" id="GO:0006422">
    <property type="term" value="P:aspartyl-tRNA aminoacylation"/>
    <property type="evidence" value="ECO:0007669"/>
    <property type="project" value="UniProtKB-UniRule"/>
</dbReference>
<dbReference type="Pfam" id="PF01336">
    <property type="entry name" value="tRNA_anti-codon"/>
    <property type="match status" value="1"/>
</dbReference>
<dbReference type="InterPro" id="IPR004115">
    <property type="entry name" value="GAD-like_sf"/>
</dbReference>
<keyword evidence="5 7" id="KW-0648">Protein biosynthesis</keyword>